<feature type="compositionally biased region" description="Polar residues" evidence="1">
    <location>
        <begin position="1"/>
        <end position="11"/>
    </location>
</feature>
<reference evidence="2 3" key="1">
    <citation type="journal article" date="2016" name="Genome Biol. Evol.">
        <title>Divergent and convergent evolution of fungal pathogenicity.</title>
        <authorList>
            <person name="Shang Y."/>
            <person name="Xiao G."/>
            <person name="Zheng P."/>
            <person name="Cen K."/>
            <person name="Zhan S."/>
            <person name="Wang C."/>
        </authorList>
    </citation>
    <scope>NUCLEOTIDE SEQUENCE [LARGE SCALE GENOMIC DNA]</scope>
    <source>
        <strain evidence="2 3">ARSEF 7405</strain>
    </source>
</reference>
<accession>A0A167UUH5</accession>
<feature type="compositionally biased region" description="Basic and acidic residues" evidence="1">
    <location>
        <begin position="166"/>
        <end position="181"/>
    </location>
</feature>
<name>A0A167UUH5_9EURO</name>
<organism evidence="2 3">
    <name type="scientific">Ascosphaera apis ARSEF 7405</name>
    <dbReference type="NCBI Taxonomy" id="392613"/>
    <lineage>
        <taxon>Eukaryota</taxon>
        <taxon>Fungi</taxon>
        <taxon>Dikarya</taxon>
        <taxon>Ascomycota</taxon>
        <taxon>Pezizomycotina</taxon>
        <taxon>Eurotiomycetes</taxon>
        <taxon>Eurotiomycetidae</taxon>
        <taxon>Onygenales</taxon>
        <taxon>Ascosphaeraceae</taxon>
        <taxon>Ascosphaera</taxon>
    </lineage>
</organism>
<comment type="caution">
    <text evidence="2">The sequence shown here is derived from an EMBL/GenBank/DDBJ whole genome shotgun (WGS) entry which is preliminary data.</text>
</comment>
<feature type="region of interest" description="Disordered" evidence="1">
    <location>
        <begin position="104"/>
        <end position="147"/>
    </location>
</feature>
<gene>
    <name evidence="2" type="ORF">AAP_06388</name>
</gene>
<feature type="region of interest" description="Disordered" evidence="1">
    <location>
        <begin position="419"/>
        <end position="444"/>
    </location>
</feature>
<evidence type="ECO:0000313" key="3">
    <source>
        <dbReference type="Proteomes" id="UP000242877"/>
    </source>
</evidence>
<dbReference type="AlphaFoldDB" id="A0A167UUH5"/>
<dbReference type="VEuPathDB" id="FungiDB:AAP_06388"/>
<protein>
    <submittedName>
        <fullName evidence="2">Retrotransposon gag protein</fullName>
    </submittedName>
</protein>
<feature type="compositionally biased region" description="Low complexity" evidence="1">
    <location>
        <begin position="420"/>
        <end position="439"/>
    </location>
</feature>
<feature type="region of interest" description="Disordered" evidence="1">
    <location>
        <begin position="163"/>
        <end position="203"/>
    </location>
</feature>
<feature type="region of interest" description="Disordered" evidence="1">
    <location>
        <begin position="1"/>
        <end position="77"/>
    </location>
</feature>
<proteinExistence type="predicted"/>
<dbReference type="OrthoDB" id="4365667at2759"/>
<dbReference type="EMBL" id="AZGZ01000055">
    <property type="protein sequence ID" value="KZZ86625.1"/>
    <property type="molecule type" value="Genomic_DNA"/>
</dbReference>
<evidence type="ECO:0000256" key="1">
    <source>
        <dbReference type="SAM" id="MobiDB-lite"/>
    </source>
</evidence>
<keyword evidence="3" id="KW-1185">Reference proteome</keyword>
<evidence type="ECO:0000313" key="2">
    <source>
        <dbReference type="EMBL" id="KZZ86625.1"/>
    </source>
</evidence>
<sequence>MPSTRQQLRQQQGEHAEVNQQADDADEQGTTPPPPPAPKTLADIGTASESIDSAPPPPPSSASSSSSSEDDLDRYEDIEKALQAEELARQQEITNLQNELQSYKDRVQTLESPATASAPAPGKDRATAPAINGNSQPPLCPPAPSQPSVAAIAEMVAQLLAQGTTSDRRRPLDDPACDRPAQRQRTSSTATSNTQPAVSIPGLSREGSDAALALMKQAGHPAFGLPADEVAKLRLKARPSGPEPNHKLDVTDVDKYASWAHALQLRWVRDWIVYLTDDEKISYALTWLEGSLFESLNGWWTDPTVEDKSYAAFLFELETTLGVHFQHSDARRELELARQEDNELVNAYYTRLRTLWHRANTPELDRIEKLRSSVHEDLSTPILARQFETAQECFLALVSVERNLRARQVDLNRAAPIGRATQKTAQTSQSFSTSNSSPAYAANNHFLSPADRTHNAKFGPVSRKPQGWAGWWWEPQNRPKRASSAQRRFLWNQGRCWACRGCDVTVTTAAYNKEGRQEQGQGQQSRDIHQ</sequence>
<feature type="compositionally biased region" description="Polar residues" evidence="1">
    <location>
        <begin position="183"/>
        <end position="197"/>
    </location>
</feature>
<dbReference type="Proteomes" id="UP000242877">
    <property type="component" value="Unassembled WGS sequence"/>
</dbReference>